<gene>
    <name evidence="4" type="ORF">I4X03_011720</name>
</gene>
<dbReference type="GO" id="GO:0016787">
    <property type="term" value="F:hydrolase activity"/>
    <property type="evidence" value="ECO:0007669"/>
    <property type="project" value="UniProtKB-KW"/>
</dbReference>
<dbReference type="PANTHER" id="PTHR42776:SF27">
    <property type="entry name" value="DIPEPTIDYL PEPTIDASE FAMILY MEMBER 6"/>
    <property type="match status" value="1"/>
</dbReference>
<protein>
    <submittedName>
        <fullName evidence="4">Alpha/beta fold hydrolase</fullName>
    </submittedName>
</protein>
<comment type="caution">
    <text evidence="4">The sequence shown here is derived from an EMBL/GenBank/DDBJ whole genome shotgun (WGS) entry which is preliminary data.</text>
</comment>
<sequence length="666" mass="73126">MPKLVCSLRLLVGLSLLSVAALAGAAPPIESFFGNPVLDAPVLSPNARFVALREAETGKRDRLAVIDVATNTMTSIAAFGNGDVGRFHWVNDNRLVFDTHDSQSAQGEREYAPGLYAIDRDGKNFVQLVDRAGEGGRIETGSMIKTSKQLPWHTFILDQVGRQDSDWIYVRSNSYDSNWEVSNVKLIHLNTRTQQSTNLIGPAGTRRFILDHNGEPRLALAYEGDQQAIYHRDRVGGDWRKLTSFASYKAQAGSFSPLAFGPDGTLYVEATAGKDKASVHTYNLASGKLSDEPVVETKGYDFTGNLVISNGKVLGLQVTTDAESNVWIDPAMQAIQKEVDSKLTSTVNLISIAARPELPVVLVTAYSDVQPRAFLLYNTKTKAFIRIGASYPAIKPEQMGRQKPVRYKARDGLEIPALLTMPPGAKKDKLPLVVVVHGGPYLRGNAWGWDSDSQFLATRGYAVLEPDFRGSTGYGNAHFRAGWKQWGKAMQDDIADGVKWAVAQGIADPDRVCIAGASYGGYSVLMGLINDPGLYKCGINWAGVTDIGLLYSGSWGFMSNVTARYRRYGMPELLGDPVKDAAQFEATSPLLQAARVTQPLLLAYGGADERVPIYHGKKFHAAVKKTNPNVEWIEYRTEGHGWALPENRIDFWSRVEKFLDRHIGKP</sequence>
<dbReference type="EMBL" id="JAFBIL020000004">
    <property type="protein sequence ID" value="MBZ2207929.1"/>
    <property type="molecule type" value="Genomic_DNA"/>
</dbReference>
<evidence type="ECO:0000313" key="5">
    <source>
        <dbReference type="Proteomes" id="UP000809349"/>
    </source>
</evidence>
<dbReference type="PANTHER" id="PTHR42776">
    <property type="entry name" value="SERINE PEPTIDASE S9 FAMILY MEMBER"/>
    <property type="match status" value="1"/>
</dbReference>
<proteinExistence type="predicted"/>
<feature type="domain" description="Peptidase S9 prolyl oligopeptidase catalytic" evidence="3">
    <location>
        <begin position="450"/>
        <end position="665"/>
    </location>
</feature>
<keyword evidence="2" id="KW-0732">Signal</keyword>
<evidence type="ECO:0000313" key="4">
    <source>
        <dbReference type="EMBL" id="MBZ2207929.1"/>
    </source>
</evidence>
<evidence type="ECO:0000256" key="1">
    <source>
        <dbReference type="ARBA" id="ARBA00022801"/>
    </source>
</evidence>
<organism evidence="4 5">
    <name type="scientific">Massilia soli</name>
    <dbReference type="NCBI Taxonomy" id="2792854"/>
    <lineage>
        <taxon>Bacteria</taxon>
        <taxon>Pseudomonadati</taxon>
        <taxon>Pseudomonadota</taxon>
        <taxon>Betaproteobacteria</taxon>
        <taxon>Burkholderiales</taxon>
        <taxon>Oxalobacteraceae</taxon>
        <taxon>Telluria group</taxon>
        <taxon>Massilia</taxon>
    </lineage>
</organism>
<dbReference type="Gene3D" id="3.40.50.1820">
    <property type="entry name" value="alpha/beta hydrolase"/>
    <property type="match status" value="1"/>
</dbReference>
<dbReference type="Pfam" id="PF00326">
    <property type="entry name" value="Peptidase_S9"/>
    <property type="match status" value="1"/>
</dbReference>
<evidence type="ECO:0000256" key="2">
    <source>
        <dbReference type="SAM" id="SignalP"/>
    </source>
</evidence>
<reference evidence="4 5" key="1">
    <citation type="submission" date="2021-08" db="EMBL/GenBank/DDBJ databases">
        <title>Massilia sp. R798.</title>
        <authorList>
            <person name="Baek J.H."/>
            <person name="Jung H.S."/>
            <person name="Kim K.R."/>
            <person name="Jeon C.O."/>
        </authorList>
    </citation>
    <scope>NUCLEOTIDE SEQUENCE [LARGE SCALE GENOMIC DNA]</scope>
    <source>
        <strain evidence="4 5">R798</strain>
    </source>
</reference>
<dbReference type="InterPro" id="IPR029058">
    <property type="entry name" value="AB_hydrolase_fold"/>
</dbReference>
<evidence type="ECO:0000259" key="3">
    <source>
        <dbReference type="Pfam" id="PF00326"/>
    </source>
</evidence>
<keyword evidence="5" id="KW-1185">Reference proteome</keyword>
<name>A0ABS7SPC5_9BURK</name>
<dbReference type="SUPFAM" id="SSF69304">
    <property type="entry name" value="Tricorn protease N-terminal domain"/>
    <property type="match status" value="1"/>
</dbReference>
<keyword evidence="1 4" id="KW-0378">Hydrolase</keyword>
<accession>A0ABS7SPC5</accession>
<feature type="signal peptide" evidence="2">
    <location>
        <begin position="1"/>
        <end position="25"/>
    </location>
</feature>
<feature type="chain" id="PRO_5045482839" evidence="2">
    <location>
        <begin position="26"/>
        <end position="666"/>
    </location>
</feature>
<dbReference type="Proteomes" id="UP000809349">
    <property type="component" value="Unassembled WGS sequence"/>
</dbReference>
<dbReference type="RefSeq" id="WP_223468410.1">
    <property type="nucleotide sequence ID" value="NZ_JAFBIL020000004.1"/>
</dbReference>
<dbReference type="SUPFAM" id="SSF53474">
    <property type="entry name" value="alpha/beta-Hydrolases"/>
    <property type="match status" value="1"/>
</dbReference>
<dbReference type="InterPro" id="IPR001375">
    <property type="entry name" value="Peptidase_S9_cat"/>
</dbReference>